<organism evidence="4 5">
    <name type="scientific">Kribbella deserti</name>
    <dbReference type="NCBI Taxonomy" id="1926257"/>
    <lineage>
        <taxon>Bacteria</taxon>
        <taxon>Bacillati</taxon>
        <taxon>Actinomycetota</taxon>
        <taxon>Actinomycetes</taxon>
        <taxon>Propionibacteriales</taxon>
        <taxon>Kribbellaceae</taxon>
        <taxon>Kribbella</taxon>
    </lineage>
</organism>
<sequence>MRHGSIPVLALISAFALATGTATAVGVPSGHGPAAPSDAASAAHRHLALVRAAATGGDGPPAARMSATQLAASIDATWGEGLPTARKLEIFDGFWTAVDQRFAAFQGIEHVDWPALRDRYRPEVAAGVSRGRFAAIMNHLSMALRESHTVALDREVNQNTLPAPGVPLLWHGPWLTNTFGACTTAQADGSALIIKVSPSHPLGLDPGDRVLGFEGRPWTELYPELLQDELPIYRAGLWGSSPNAFRDNWIASGPMNWYLFDTIDVLKHDTGTVQHLATAPLATGPVSPPCSEQVDLPGIAKPQLGNNNTVTWGILPGTSIGYVYVWGWFGDAATKFTQAIEELTQQRQTDGLILDFRFNLGGNMFFSDAGMAMLFDGPKATVGFDVRKYPHDHFAMKPGFESGPSWYIVDNNADPRSYNKPIAVLTGPGAVSSGDQVALRAALHPNARVFGRTTAAAFNAAEGAGLDAGWLSAVAVWEAYRVGAPNNYLTHDEFAVDEPVSLTPDDVAAGRDTVVDAAVDWISTGN</sequence>
<proteinExistence type="predicted"/>
<keyword evidence="1" id="KW-0732">Signal</keyword>
<name>A0ABV6QMY3_9ACTN</name>
<keyword evidence="5" id="KW-1185">Reference proteome</keyword>
<dbReference type="Pfam" id="PF14684">
    <property type="entry name" value="Tricorn_C1"/>
    <property type="match status" value="1"/>
</dbReference>
<evidence type="ECO:0000313" key="5">
    <source>
        <dbReference type="Proteomes" id="UP001589890"/>
    </source>
</evidence>
<evidence type="ECO:0000313" key="4">
    <source>
        <dbReference type="EMBL" id="MFC0625999.1"/>
    </source>
</evidence>
<gene>
    <name evidence="4" type="ORF">ACFFGN_18110</name>
</gene>
<comment type="caution">
    <text evidence="4">The sequence shown here is derived from an EMBL/GenBank/DDBJ whole genome shotgun (WGS) entry which is preliminary data.</text>
</comment>
<dbReference type="SUPFAM" id="SSF52096">
    <property type="entry name" value="ClpP/crotonase"/>
    <property type="match status" value="1"/>
</dbReference>
<dbReference type="InterPro" id="IPR005151">
    <property type="entry name" value="Tail-specific_protease"/>
</dbReference>
<feature type="chain" id="PRO_5045219061" evidence="1">
    <location>
        <begin position="25"/>
        <end position="526"/>
    </location>
</feature>
<evidence type="ECO:0000259" key="2">
    <source>
        <dbReference type="Pfam" id="PF03572"/>
    </source>
</evidence>
<feature type="signal peptide" evidence="1">
    <location>
        <begin position="1"/>
        <end position="24"/>
    </location>
</feature>
<dbReference type="InterPro" id="IPR028204">
    <property type="entry name" value="Tricorn_C1"/>
</dbReference>
<dbReference type="Gene3D" id="3.90.226.10">
    <property type="entry name" value="2-enoyl-CoA Hydratase, Chain A, domain 1"/>
    <property type="match status" value="1"/>
</dbReference>
<evidence type="ECO:0000259" key="3">
    <source>
        <dbReference type="Pfam" id="PF14684"/>
    </source>
</evidence>
<dbReference type="Gene3D" id="3.30.750.44">
    <property type="match status" value="1"/>
</dbReference>
<feature type="domain" description="Tail specific protease" evidence="2">
    <location>
        <begin position="320"/>
        <end position="476"/>
    </location>
</feature>
<reference evidence="4 5" key="1">
    <citation type="submission" date="2024-09" db="EMBL/GenBank/DDBJ databases">
        <authorList>
            <person name="Sun Q."/>
            <person name="Mori K."/>
        </authorList>
    </citation>
    <scope>NUCLEOTIDE SEQUENCE [LARGE SCALE GENOMIC DNA]</scope>
    <source>
        <strain evidence="4 5">CGMCC 1.15906</strain>
    </source>
</reference>
<accession>A0ABV6QMY3</accession>
<evidence type="ECO:0000256" key="1">
    <source>
        <dbReference type="SAM" id="SignalP"/>
    </source>
</evidence>
<feature type="domain" description="Tricorn protease C1" evidence="3">
    <location>
        <begin position="84"/>
        <end position="139"/>
    </location>
</feature>
<dbReference type="EMBL" id="JBHLTC010000020">
    <property type="protein sequence ID" value="MFC0625999.1"/>
    <property type="molecule type" value="Genomic_DNA"/>
</dbReference>
<protein>
    <submittedName>
        <fullName evidence="4">S41 family peptidase</fullName>
    </submittedName>
</protein>
<dbReference type="InterPro" id="IPR029045">
    <property type="entry name" value="ClpP/crotonase-like_dom_sf"/>
</dbReference>
<dbReference type="Pfam" id="PF03572">
    <property type="entry name" value="Peptidase_S41"/>
    <property type="match status" value="1"/>
</dbReference>
<dbReference type="Proteomes" id="UP001589890">
    <property type="component" value="Unassembled WGS sequence"/>
</dbReference>
<dbReference type="RefSeq" id="WP_380049013.1">
    <property type="nucleotide sequence ID" value="NZ_JBHLTC010000020.1"/>
</dbReference>